<dbReference type="HAMAP" id="MF_01327">
    <property type="entry name" value="TMP_synthase_cyanobact"/>
    <property type="match status" value="1"/>
</dbReference>
<organism evidence="14 15">
    <name type="scientific">Prochlorococcus marinus (strain MIT 9211)</name>
    <dbReference type="NCBI Taxonomy" id="93059"/>
    <lineage>
        <taxon>Bacteria</taxon>
        <taxon>Bacillati</taxon>
        <taxon>Cyanobacteriota</taxon>
        <taxon>Cyanophyceae</taxon>
        <taxon>Synechococcales</taxon>
        <taxon>Prochlorococcaceae</taxon>
        <taxon>Prochlorococcus</taxon>
    </lineage>
</organism>
<feature type="binding site" evidence="9">
    <location>
        <position position="209"/>
    </location>
    <ligand>
        <name>4-amino-2-methyl-5-(diphosphooxymethyl)pyrimidine</name>
        <dbReference type="ChEBI" id="CHEBI:57841"/>
    </ligand>
</feature>
<dbReference type="EMBL" id="CP000878">
    <property type="protein sequence ID" value="ABX09250.1"/>
    <property type="molecule type" value="Genomic_DNA"/>
</dbReference>
<comment type="function">
    <text evidence="9">Condenses 4-methyl-5-(beta-hydroxyethyl)thiazole monophosphate (THZ-P) and 2-methyl-4-amino-5-hydroxymethyl pyrimidine pyrophosphate (HMP-PP) to form thiamine monophosphate (TMP).</text>
</comment>
<dbReference type="NCBIfam" id="NF002727">
    <property type="entry name" value="PRK02615.1"/>
    <property type="match status" value="1"/>
</dbReference>
<dbReference type="eggNOG" id="COG0352">
    <property type="taxonomic scope" value="Bacteria"/>
</dbReference>
<gene>
    <name evidence="9 14" type="primary">thiE</name>
    <name evidence="14" type="ordered locus">P9211_13191</name>
</gene>
<feature type="domain" description="ThiD2" evidence="13">
    <location>
        <begin position="14"/>
        <end position="131"/>
    </location>
</feature>
<dbReference type="GO" id="GO:0009229">
    <property type="term" value="P:thiamine diphosphate biosynthetic process"/>
    <property type="evidence" value="ECO:0007669"/>
    <property type="project" value="UniProtKB-UniRule"/>
</dbReference>
<dbReference type="GO" id="GO:0005737">
    <property type="term" value="C:cytoplasm"/>
    <property type="evidence" value="ECO:0007669"/>
    <property type="project" value="TreeGrafter"/>
</dbReference>
<dbReference type="RefSeq" id="WP_012195871.1">
    <property type="nucleotide sequence ID" value="NC_009976.1"/>
</dbReference>
<comment type="cofactor">
    <cofactor evidence="9">
        <name>Mg(2+)</name>
        <dbReference type="ChEBI" id="CHEBI:18420"/>
    </cofactor>
    <text evidence="9">Binds 1 Mg(2+) ion per subunit.</text>
</comment>
<comment type="caution">
    <text evidence="9">Lacks conserved residue(s) required for the propagation of feature annotation.</text>
</comment>
<proteinExistence type="inferred from homology"/>
<evidence type="ECO:0000313" key="14">
    <source>
        <dbReference type="EMBL" id="ABX09250.1"/>
    </source>
</evidence>
<evidence type="ECO:0000256" key="8">
    <source>
        <dbReference type="ARBA" id="ARBA00047883"/>
    </source>
</evidence>
<comment type="catalytic activity">
    <reaction evidence="6 9 10">
        <text>4-methyl-5-(2-phosphooxyethyl)-thiazole + 4-amino-2-methyl-5-(diphosphooxymethyl)pyrimidine + H(+) = thiamine phosphate + diphosphate</text>
        <dbReference type="Rhea" id="RHEA:22328"/>
        <dbReference type="ChEBI" id="CHEBI:15378"/>
        <dbReference type="ChEBI" id="CHEBI:33019"/>
        <dbReference type="ChEBI" id="CHEBI:37575"/>
        <dbReference type="ChEBI" id="CHEBI:57841"/>
        <dbReference type="ChEBI" id="CHEBI:58296"/>
        <dbReference type="EC" id="2.5.1.3"/>
    </reaction>
</comment>
<feature type="binding site" evidence="9">
    <location>
        <position position="248"/>
    </location>
    <ligand>
        <name>4-amino-2-methyl-5-(diphosphooxymethyl)pyrimidine</name>
        <dbReference type="ChEBI" id="CHEBI:57841"/>
    </ligand>
</feature>
<dbReference type="InterPro" id="IPR034291">
    <property type="entry name" value="TMP_synthase"/>
</dbReference>
<dbReference type="EC" id="2.5.1.3" evidence="9"/>
<dbReference type="UniPathway" id="UPA00060">
    <property type="reaction ID" value="UER00141"/>
</dbReference>
<dbReference type="NCBIfam" id="TIGR00693">
    <property type="entry name" value="thiE"/>
    <property type="match status" value="1"/>
</dbReference>
<dbReference type="SUPFAM" id="SSF51391">
    <property type="entry name" value="Thiamin phosphate synthase"/>
    <property type="match status" value="1"/>
</dbReference>
<evidence type="ECO:0000256" key="10">
    <source>
        <dbReference type="RuleBase" id="RU003826"/>
    </source>
</evidence>
<dbReference type="FunFam" id="3.20.20.70:FF:000096">
    <property type="entry name" value="Thiamine-phosphate synthase"/>
    <property type="match status" value="1"/>
</dbReference>
<sequence length="343" mass="38031">MAVIPTPEKHVAQLIDANLDRAREGLRVIEDWCRYGLQRKDLIIIIKDYRHQLGRLHQKTYKQARSAQTDQGSGLTHEAQNDRISPLQIVSANCARVQEALRVIEEFARNIDPELTKAASKIRYEIYDLEINIQEATSGKKRQKELSACKLCLITTPHQELIAKVSAGLKAGVGMVQYRCKKGKDIDKFSEAEKLAVICKDYGALFIVNDRIDIALAVDADGIHIGQEDLPLDIARKLIGPEKLIGVSCHSLEEAQKADKNGSDYIGFGPIFRTTSKPEVAPLGLECLKQISNSINQPCFAIGGINHLNRSKLLSTGVSRIAVIDAIMKAEDPFQASKQLLEI</sequence>
<keyword evidence="5 9" id="KW-0784">Thiamine biosynthesis</keyword>
<feature type="binding site" evidence="9">
    <location>
        <position position="304"/>
    </location>
    <ligand>
        <name>2-[(2R,5Z)-2-carboxy-4-methylthiazol-5(2H)-ylidene]ethyl phosphate</name>
        <dbReference type="ChEBI" id="CHEBI:62899"/>
    </ligand>
</feature>
<dbReference type="Proteomes" id="UP000000788">
    <property type="component" value="Chromosome"/>
</dbReference>
<evidence type="ECO:0000256" key="11">
    <source>
        <dbReference type="RuleBase" id="RU004253"/>
    </source>
</evidence>
<protein>
    <recommendedName>
        <fullName evidence="9">Thiamine-phosphate synthase</fullName>
        <shortName evidence="9">TP synthase</shortName>
        <shortName evidence="9">TPS</shortName>
        <ecNumber evidence="9">2.5.1.3</ecNumber>
    </recommendedName>
    <alternativeName>
        <fullName evidence="9">Thiamine-phosphate pyrophosphorylase</fullName>
        <shortName evidence="9">TMP pyrophosphorylase</shortName>
        <shortName evidence="9">TMP-PPase</shortName>
    </alternativeName>
</protein>
<evidence type="ECO:0000256" key="7">
    <source>
        <dbReference type="ARBA" id="ARBA00047851"/>
    </source>
</evidence>
<keyword evidence="15" id="KW-1185">Reference proteome</keyword>
<evidence type="ECO:0000256" key="9">
    <source>
        <dbReference type="HAMAP-Rule" id="MF_01327"/>
    </source>
</evidence>
<dbReference type="CDD" id="cd00564">
    <property type="entry name" value="TMP_TenI"/>
    <property type="match status" value="1"/>
</dbReference>
<comment type="catalytic activity">
    <reaction evidence="7 9 10">
        <text>2-(2-carboxy-4-methylthiazol-5-yl)ethyl phosphate + 4-amino-2-methyl-5-(diphosphooxymethyl)pyrimidine + 2 H(+) = thiamine phosphate + CO2 + diphosphate</text>
        <dbReference type="Rhea" id="RHEA:47848"/>
        <dbReference type="ChEBI" id="CHEBI:15378"/>
        <dbReference type="ChEBI" id="CHEBI:16526"/>
        <dbReference type="ChEBI" id="CHEBI:33019"/>
        <dbReference type="ChEBI" id="CHEBI:37575"/>
        <dbReference type="ChEBI" id="CHEBI:57841"/>
        <dbReference type="ChEBI" id="CHEBI:62890"/>
        <dbReference type="EC" id="2.5.1.3"/>
    </reaction>
</comment>
<feature type="binding site" evidence="9">
    <location>
        <begin position="177"/>
        <end position="181"/>
    </location>
    <ligand>
        <name>4-amino-2-methyl-5-(diphosphooxymethyl)pyrimidine</name>
        <dbReference type="ChEBI" id="CHEBI:57841"/>
    </ligand>
</feature>
<dbReference type="InterPro" id="IPR022998">
    <property type="entry name" value="ThiamineP_synth_TenI"/>
</dbReference>
<dbReference type="Pfam" id="PF02581">
    <property type="entry name" value="TMP-TENI"/>
    <property type="match status" value="1"/>
</dbReference>
<evidence type="ECO:0000256" key="6">
    <source>
        <dbReference type="ARBA" id="ARBA00047334"/>
    </source>
</evidence>
<dbReference type="Pfam" id="PF17792">
    <property type="entry name" value="ThiD2"/>
    <property type="match status" value="1"/>
</dbReference>
<feature type="region of interest" description="Unknown" evidence="9">
    <location>
        <begin position="1"/>
        <end position="125"/>
    </location>
</feature>
<feature type="region of interest" description="Thiamine-phosphate synthase" evidence="9">
    <location>
        <begin position="126"/>
        <end position="343"/>
    </location>
</feature>
<dbReference type="InterPro" id="IPR013785">
    <property type="entry name" value="Aldolase_TIM"/>
</dbReference>
<accession>A9BBN8</accession>
<evidence type="ECO:0000256" key="4">
    <source>
        <dbReference type="ARBA" id="ARBA00022842"/>
    </source>
</evidence>
<evidence type="ECO:0000256" key="5">
    <source>
        <dbReference type="ARBA" id="ARBA00022977"/>
    </source>
</evidence>
<dbReference type="KEGG" id="pmj:P9211_13191"/>
<dbReference type="GO" id="GO:0009228">
    <property type="term" value="P:thiamine biosynthetic process"/>
    <property type="evidence" value="ECO:0007669"/>
    <property type="project" value="UniProtKB-KW"/>
</dbReference>
<dbReference type="GO" id="GO:0004789">
    <property type="term" value="F:thiamine-phosphate diphosphorylase activity"/>
    <property type="evidence" value="ECO:0007669"/>
    <property type="project" value="UniProtKB-UniRule"/>
</dbReference>
<dbReference type="GO" id="GO:0000287">
    <property type="term" value="F:magnesium ion binding"/>
    <property type="evidence" value="ECO:0007669"/>
    <property type="project" value="UniProtKB-UniRule"/>
</dbReference>
<dbReference type="PIRSF" id="PIRSF000512">
    <property type="entry name" value="TMP_PPase_Cyanobac_prd"/>
    <property type="match status" value="1"/>
</dbReference>
<comment type="pathway">
    <text evidence="1 9 11">Cofactor biosynthesis; thiamine diphosphate biosynthesis; thiamine phosphate from 4-amino-2-methyl-5-diphosphomethylpyrimidine and 4-methyl-5-(2-phosphoethyl)-thiazole: step 1/1.</text>
</comment>
<keyword evidence="2 9" id="KW-0808">Transferase</keyword>
<comment type="catalytic activity">
    <reaction evidence="8 9 10">
        <text>2-[(2R,5Z)-2-carboxy-4-methylthiazol-5(2H)-ylidene]ethyl phosphate + 4-amino-2-methyl-5-(diphosphooxymethyl)pyrimidine + 2 H(+) = thiamine phosphate + CO2 + diphosphate</text>
        <dbReference type="Rhea" id="RHEA:47844"/>
        <dbReference type="ChEBI" id="CHEBI:15378"/>
        <dbReference type="ChEBI" id="CHEBI:16526"/>
        <dbReference type="ChEBI" id="CHEBI:33019"/>
        <dbReference type="ChEBI" id="CHEBI:37575"/>
        <dbReference type="ChEBI" id="CHEBI:57841"/>
        <dbReference type="ChEBI" id="CHEBI:62899"/>
        <dbReference type="EC" id="2.5.1.3"/>
    </reaction>
</comment>
<evidence type="ECO:0000259" key="12">
    <source>
        <dbReference type="Pfam" id="PF02581"/>
    </source>
</evidence>
<evidence type="ECO:0000256" key="3">
    <source>
        <dbReference type="ARBA" id="ARBA00022723"/>
    </source>
</evidence>
<dbReference type="PANTHER" id="PTHR20857:SF23">
    <property type="entry name" value="THIAMINE BIOSYNTHETIC BIFUNCTIONAL ENZYME"/>
    <property type="match status" value="1"/>
</dbReference>
<evidence type="ECO:0000313" key="15">
    <source>
        <dbReference type="Proteomes" id="UP000000788"/>
    </source>
</evidence>
<feature type="binding site" evidence="9">
    <location>
        <position position="277"/>
    </location>
    <ligand>
        <name>4-amino-2-methyl-5-(diphosphooxymethyl)pyrimidine</name>
        <dbReference type="ChEBI" id="CHEBI:57841"/>
    </ligand>
</feature>
<dbReference type="InterPro" id="IPR041397">
    <property type="entry name" value="ThiD2"/>
</dbReference>
<feature type="binding site" evidence="9">
    <location>
        <position position="210"/>
    </location>
    <ligand>
        <name>Mg(2+)</name>
        <dbReference type="ChEBI" id="CHEBI:18420"/>
    </ligand>
</feature>
<evidence type="ECO:0000256" key="1">
    <source>
        <dbReference type="ARBA" id="ARBA00005165"/>
    </source>
</evidence>
<comment type="similarity">
    <text evidence="9 10">Belongs to the thiamine-phosphate synthase family.</text>
</comment>
<dbReference type="AlphaFoldDB" id="A9BBN8"/>
<name>A9BBN8_PROM4</name>
<dbReference type="STRING" id="93059.P9211_13191"/>
<feature type="domain" description="Thiamine phosphate synthase/TenI" evidence="12">
    <location>
        <begin position="151"/>
        <end position="327"/>
    </location>
</feature>
<dbReference type="Gene3D" id="3.20.20.70">
    <property type="entry name" value="Aldolase class I"/>
    <property type="match status" value="1"/>
</dbReference>
<evidence type="ECO:0000259" key="13">
    <source>
        <dbReference type="Pfam" id="PF17792"/>
    </source>
</evidence>
<dbReference type="HOGENOM" id="CLU_064900_0_0_3"/>
<dbReference type="PANTHER" id="PTHR20857">
    <property type="entry name" value="THIAMINE-PHOSPHATE PYROPHOSPHORYLASE"/>
    <property type="match status" value="1"/>
</dbReference>
<dbReference type="HAMAP" id="MF_00097">
    <property type="entry name" value="TMP_synthase"/>
    <property type="match status" value="1"/>
</dbReference>
<feature type="binding site" evidence="9">
    <location>
        <position position="229"/>
    </location>
    <ligand>
        <name>Mg(2+)</name>
        <dbReference type="ChEBI" id="CHEBI:18420"/>
    </ligand>
</feature>
<keyword evidence="4 9" id="KW-0460">Magnesium</keyword>
<dbReference type="InterPro" id="IPR036206">
    <property type="entry name" value="ThiamineP_synth_sf"/>
</dbReference>
<keyword evidence="3 9" id="KW-0479">Metal-binding</keyword>
<reference evidence="14 15" key="1">
    <citation type="journal article" date="2007" name="PLoS Genet.">
        <title>Patterns and implications of gene gain and loss in the evolution of Prochlorococcus.</title>
        <authorList>
            <person name="Kettler G.C."/>
            <person name="Martiny A.C."/>
            <person name="Huang K."/>
            <person name="Zucker J."/>
            <person name="Coleman M.L."/>
            <person name="Rodrigue S."/>
            <person name="Chen F."/>
            <person name="Lapidus A."/>
            <person name="Ferriera S."/>
            <person name="Johnson J."/>
            <person name="Steglich C."/>
            <person name="Church G.M."/>
            <person name="Richardson P."/>
            <person name="Chisholm S.W."/>
        </authorList>
    </citation>
    <scope>NUCLEOTIDE SEQUENCE [LARGE SCALE GENOMIC DNA]</scope>
    <source>
        <strain evidence="15">MIT 9211</strain>
    </source>
</reference>
<dbReference type="OrthoDB" id="9812206at2"/>
<dbReference type="InterPro" id="IPR016229">
    <property type="entry name" value="TMP_synthase_cyanobac_bac"/>
</dbReference>
<evidence type="ECO:0000256" key="2">
    <source>
        <dbReference type="ARBA" id="ARBA00022679"/>
    </source>
</evidence>